<dbReference type="Proteomes" id="UP000008672">
    <property type="component" value="Unassembled WGS sequence"/>
</dbReference>
<sequence length="127" mass="15214">YTKLNYDFKPRRAPLRQPTSLSTLYIMDYQSRMHELGLDYGFPTLQLDDQRYAFQEGMWVSEPRSLSGFDKRVSRDSQETTRLLREENFFLKVKVELLLDMLTETTLKLLLLEDQLQEKDEVQTQRK</sequence>
<reference evidence="1" key="2">
    <citation type="submission" date="2025-08" db="UniProtKB">
        <authorList>
            <consortium name="Ensembl"/>
        </authorList>
    </citation>
    <scope>IDENTIFICATION</scope>
</reference>
<dbReference type="OMA" id="WKTQVQG"/>
<organism evidence="1 2">
    <name type="scientific">Latimeria chalumnae</name>
    <name type="common">Coelacanth</name>
    <dbReference type="NCBI Taxonomy" id="7897"/>
    <lineage>
        <taxon>Eukaryota</taxon>
        <taxon>Metazoa</taxon>
        <taxon>Chordata</taxon>
        <taxon>Craniata</taxon>
        <taxon>Vertebrata</taxon>
        <taxon>Euteleostomi</taxon>
        <taxon>Coelacanthiformes</taxon>
        <taxon>Coelacanthidae</taxon>
        <taxon>Latimeria</taxon>
    </lineage>
</organism>
<dbReference type="Pfam" id="PF14645">
    <property type="entry name" value="Chibby"/>
    <property type="match status" value="1"/>
</dbReference>
<dbReference type="HOGENOM" id="CLU_134504_0_0_1"/>
<dbReference type="Ensembl" id="ENSLACT00000013616.1">
    <property type="protein sequence ID" value="ENSLACP00000013520.1"/>
    <property type="gene ID" value="ENSLACG00000011904.1"/>
</dbReference>
<dbReference type="STRING" id="7897.ENSLACP00000013520"/>
<name>H3AV49_LATCH</name>
<keyword evidence="2" id="KW-1185">Reference proteome</keyword>
<accession>H3AV49</accession>
<dbReference type="GeneTree" id="ENSGT00940000153137"/>
<proteinExistence type="predicted"/>
<dbReference type="InterPro" id="IPR028118">
    <property type="entry name" value="Chibby_fam"/>
</dbReference>
<protein>
    <submittedName>
        <fullName evidence="1">Chibby family member 3</fullName>
    </submittedName>
</protein>
<dbReference type="EMBL" id="AFYH01064757">
    <property type="status" value="NOT_ANNOTATED_CDS"/>
    <property type="molecule type" value="Genomic_DNA"/>
</dbReference>
<reference evidence="1" key="3">
    <citation type="submission" date="2025-09" db="UniProtKB">
        <authorList>
            <consortium name="Ensembl"/>
        </authorList>
    </citation>
    <scope>IDENTIFICATION</scope>
</reference>
<dbReference type="InParanoid" id="H3AV49"/>
<dbReference type="eggNOG" id="KOG4119">
    <property type="taxonomic scope" value="Eukaryota"/>
</dbReference>
<evidence type="ECO:0000313" key="1">
    <source>
        <dbReference type="Ensembl" id="ENSLACP00000013520.1"/>
    </source>
</evidence>
<evidence type="ECO:0000313" key="2">
    <source>
        <dbReference type="Proteomes" id="UP000008672"/>
    </source>
</evidence>
<dbReference type="PANTHER" id="PTHR21533">
    <property type="entry name" value="LEUCINE-RICH PROTEIN"/>
    <property type="match status" value="1"/>
</dbReference>
<dbReference type="PANTHER" id="PTHR21533:SF17">
    <property type="entry name" value="PROTEIN CHIBBY HOMOLOG 3"/>
    <property type="match status" value="1"/>
</dbReference>
<dbReference type="AlphaFoldDB" id="H3AV49"/>
<reference evidence="2" key="1">
    <citation type="submission" date="2011-08" db="EMBL/GenBank/DDBJ databases">
        <title>The draft genome of Latimeria chalumnae.</title>
        <authorList>
            <person name="Di Palma F."/>
            <person name="Alfoldi J."/>
            <person name="Johnson J."/>
            <person name="Berlin A."/>
            <person name="Gnerre S."/>
            <person name="Jaffe D."/>
            <person name="MacCallum I."/>
            <person name="Young S."/>
            <person name="Walker B.J."/>
            <person name="Lander E."/>
            <person name="Lindblad-Toh K."/>
        </authorList>
    </citation>
    <scope>NUCLEOTIDE SEQUENCE [LARGE SCALE GENOMIC DNA]</scope>
    <source>
        <strain evidence="2">Wild caught</strain>
    </source>
</reference>